<organism evidence="3 4">
    <name type="scientific">Flagellimonas eckloniae</name>
    <dbReference type="NCBI Taxonomy" id="346185"/>
    <lineage>
        <taxon>Bacteria</taxon>
        <taxon>Pseudomonadati</taxon>
        <taxon>Bacteroidota</taxon>
        <taxon>Flavobacteriia</taxon>
        <taxon>Flavobacteriales</taxon>
        <taxon>Flavobacteriaceae</taxon>
        <taxon>Flagellimonas</taxon>
    </lineage>
</organism>
<dbReference type="Pfam" id="PF00106">
    <property type="entry name" value="adh_short"/>
    <property type="match status" value="1"/>
</dbReference>
<keyword evidence="2" id="KW-0560">Oxidoreductase</keyword>
<dbReference type="PANTHER" id="PTHR44196">
    <property type="entry name" value="DEHYDROGENASE/REDUCTASE SDR FAMILY MEMBER 7B"/>
    <property type="match status" value="1"/>
</dbReference>
<dbReference type="InterPro" id="IPR002347">
    <property type="entry name" value="SDR_fam"/>
</dbReference>
<dbReference type="Gene3D" id="3.40.50.720">
    <property type="entry name" value="NAD(P)-binding Rossmann-like Domain"/>
    <property type="match status" value="1"/>
</dbReference>
<accession>A0A0Q1H9X1</accession>
<name>A0A0Q1H9X1_9FLAO</name>
<dbReference type="Proteomes" id="UP000050827">
    <property type="component" value="Unassembled WGS sequence"/>
</dbReference>
<dbReference type="SUPFAM" id="SSF51735">
    <property type="entry name" value="NAD(P)-binding Rossmann-fold domains"/>
    <property type="match status" value="1"/>
</dbReference>
<dbReference type="GO" id="GO:0016020">
    <property type="term" value="C:membrane"/>
    <property type="evidence" value="ECO:0007669"/>
    <property type="project" value="TreeGrafter"/>
</dbReference>
<protein>
    <submittedName>
        <fullName evidence="3">Oxidoreductase</fullName>
    </submittedName>
</protein>
<evidence type="ECO:0000313" key="3">
    <source>
        <dbReference type="EMBL" id="KQC30466.1"/>
    </source>
</evidence>
<reference evidence="3 4" key="1">
    <citation type="submission" date="2015-04" db="EMBL/GenBank/DDBJ databases">
        <title>Complete genome of flavobacterium.</title>
        <authorList>
            <person name="Kwon Y.M."/>
            <person name="Kim S.-J."/>
        </authorList>
    </citation>
    <scope>NUCLEOTIDE SEQUENCE [LARGE SCALE GENOMIC DNA]</scope>
    <source>
        <strain evidence="3 4">DK169</strain>
    </source>
</reference>
<dbReference type="GO" id="GO:0016491">
    <property type="term" value="F:oxidoreductase activity"/>
    <property type="evidence" value="ECO:0007669"/>
    <property type="project" value="UniProtKB-KW"/>
</dbReference>
<dbReference type="STRING" id="346185.AAY42_11740"/>
<dbReference type="InterPro" id="IPR036291">
    <property type="entry name" value="NAD(P)-bd_dom_sf"/>
</dbReference>
<keyword evidence="4" id="KW-1185">Reference proteome</keyword>
<proteinExistence type="inferred from homology"/>
<dbReference type="PRINTS" id="PR00081">
    <property type="entry name" value="GDHRDH"/>
</dbReference>
<comment type="similarity">
    <text evidence="1">Belongs to the short-chain dehydrogenases/reductases (SDR) family.</text>
</comment>
<evidence type="ECO:0000313" key="4">
    <source>
        <dbReference type="Proteomes" id="UP000050827"/>
    </source>
</evidence>
<dbReference type="OrthoDB" id="822355at2"/>
<evidence type="ECO:0000256" key="2">
    <source>
        <dbReference type="ARBA" id="ARBA00023002"/>
    </source>
</evidence>
<dbReference type="EMBL" id="LCTZ01000002">
    <property type="protein sequence ID" value="KQC30466.1"/>
    <property type="molecule type" value="Genomic_DNA"/>
</dbReference>
<dbReference type="RefSeq" id="WP_055395411.1">
    <property type="nucleotide sequence ID" value="NZ_LCTZ01000002.1"/>
</dbReference>
<evidence type="ECO:0000256" key="1">
    <source>
        <dbReference type="ARBA" id="ARBA00006484"/>
    </source>
</evidence>
<sequence length="238" mass="26557">MDKKVIVIGATSGIGKELALVLSQNDYLVGITGRREPMLTELTKNNPNSFVPKTFDCTEENTLTFLNELLADLGGLDLLVLSSGTGDLNDSLEYAIEDRTNQLNVIAFTNIIGWAFNLFQEQGYGHLVAISSIAGLRGSRIAPSYNASKAYQINYLEGLRQKAKKSKLKITITDIRPGFVDTPMAKGEGQFWVASPKKAAKQLYLAIKRKKDIAYITKRWRLIAIIVKILPNWLYKRM</sequence>
<comment type="caution">
    <text evidence="3">The sequence shown here is derived from an EMBL/GenBank/DDBJ whole genome shotgun (WGS) entry which is preliminary data.</text>
</comment>
<dbReference type="AlphaFoldDB" id="A0A0Q1H9X1"/>
<dbReference type="PANTHER" id="PTHR44196:SF3">
    <property type="entry name" value="SHORT CHAIN DEHYDROGENASE FAMILY PROTEIN"/>
    <property type="match status" value="1"/>
</dbReference>
<gene>
    <name evidence="3" type="ORF">AAY42_11740</name>
</gene>
<dbReference type="PATRIC" id="fig|1547436.3.peg.2427"/>